<dbReference type="Pfam" id="PF13041">
    <property type="entry name" value="PPR_2"/>
    <property type="match status" value="2"/>
</dbReference>
<reference evidence="4 5" key="1">
    <citation type="submission" date="2024-01" db="EMBL/GenBank/DDBJ databases">
        <title>The genomes of 5 underutilized Papilionoideae crops provide insights into root nodulation and disease resistanc.</title>
        <authorList>
            <person name="Jiang F."/>
        </authorList>
    </citation>
    <scope>NUCLEOTIDE SEQUENCE [LARGE SCALE GENOMIC DNA]</scope>
    <source>
        <strain evidence="4">LVBAO_FW01</strain>
        <tissue evidence="4">Leaves</tissue>
    </source>
</reference>
<dbReference type="Pfam" id="PF01535">
    <property type="entry name" value="PPR"/>
    <property type="match status" value="6"/>
</dbReference>
<evidence type="ECO:0000313" key="4">
    <source>
        <dbReference type="EMBL" id="KAK7320485.1"/>
    </source>
</evidence>
<dbReference type="InterPro" id="IPR051240">
    <property type="entry name" value="Mito_RNA-Proc/Resp"/>
</dbReference>
<proteinExistence type="inferred from homology"/>
<dbReference type="PROSITE" id="PS51375">
    <property type="entry name" value="PPR"/>
    <property type="match status" value="5"/>
</dbReference>
<dbReference type="EMBL" id="JAYMYQ010000007">
    <property type="protein sequence ID" value="KAK7320485.1"/>
    <property type="molecule type" value="Genomic_DNA"/>
</dbReference>
<dbReference type="PANTHER" id="PTHR47933:SF32">
    <property type="entry name" value="OS06G0152500 PROTEIN"/>
    <property type="match status" value="1"/>
</dbReference>
<dbReference type="Gene3D" id="1.25.40.10">
    <property type="entry name" value="Tetratricopeptide repeat domain"/>
    <property type="match status" value="7"/>
</dbReference>
<evidence type="ECO:0008006" key="6">
    <source>
        <dbReference type="Google" id="ProtNLM"/>
    </source>
</evidence>
<gene>
    <name evidence="4" type="ORF">VNO77_29996</name>
</gene>
<feature type="repeat" description="PPR" evidence="3">
    <location>
        <begin position="830"/>
        <end position="864"/>
    </location>
</feature>
<feature type="repeat" description="PPR" evidence="3">
    <location>
        <begin position="657"/>
        <end position="691"/>
    </location>
</feature>
<feature type="repeat" description="PPR" evidence="3">
    <location>
        <begin position="487"/>
        <end position="521"/>
    </location>
</feature>
<comment type="similarity">
    <text evidence="1">Belongs to the PPR family. P subfamily.</text>
</comment>
<protein>
    <recommendedName>
        <fullName evidence="6">Pentatricopeptide repeat-containing protein</fullName>
    </recommendedName>
</protein>
<comment type="caution">
    <text evidence="4">The sequence shown here is derived from an EMBL/GenBank/DDBJ whole genome shotgun (WGS) entry which is preliminary data.</text>
</comment>
<evidence type="ECO:0000256" key="1">
    <source>
        <dbReference type="ARBA" id="ARBA00007626"/>
    </source>
</evidence>
<dbReference type="PANTHER" id="PTHR47933">
    <property type="entry name" value="PENTATRICOPEPTIDE REPEAT-CONTAINING PROTEIN 1, MITOCHONDRIAL"/>
    <property type="match status" value="1"/>
</dbReference>
<feature type="repeat" description="PPR" evidence="3">
    <location>
        <begin position="452"/>
        <end position="486"/>
    </location>
</feature>
<dbReference type="InterPro" id="IPR011990">
    <property type="entry name" value="TPR-like_helical_dom_sf"/>
</dbReference>
<keyword evidence="5" id="KW-1185">Reference proteome</keyword>
<dbReference type="InterPro" id="IPR002885">
    <property type="entry name" value="PPR_rpt"/>
</dbReference>
<name>A0AAN9KMK1_CANGL</name>
<evidence type="ECO:0000256" key="3">
    <source>
        <dbReference type="PROSITE-ProRule" id="PRU00708"/>
    </source>
</evidence>
<keyword evidence="2" id="KW-0677">Repeat</keyword>
<dbReference type="Pfam" id="PF13812">
    <property type="entry name" value="PPR_3"/>
    <property type="match status" value="1"/>
</dbReference>
<accession>A0AAN9KMK1</accession>
<feature type="repeat" description="PPR" evidence="3">
    <location>
        <begin position="382"/>
        <end position="416"/>
    </location>
</feature>
<organism evidence="4 5">
    <name type="scientific">Canavalia gladiata</name>
    <name type="common">Sword bean</name>
    <name type="synonym">Dolichos gladiatus</name>
    <dbReference type="NCBI Taxonomy" id="3824"/>
    <lineage>
        <taxon>Eukaryota</taxon>
        <taxon>Viridiplantae</taxon>
        <taxon>Streptophyta</taxon>
        <taxon>Embryophyta</taxon>
        <taxon>Tracheophyta</taxon>
        <taxon>Spermatophyta</taxon>
        <taxon>Magnoliopsida</taxon>
        <taxon>eudicotyledons</taxon>
        <taxon>Gunneridae</taxon>
        <taxon>Pentapetalae</taxon>
        <taxon>rosids</taxon>
        <taxon>fabids</taxon>
        <taxon>Fabales</taxon>
        <taxon>Fabaceae</taxon>
        <taxon>Papilionoideae</taxon>
        <taxon>50 kb inversion clade</taxon>
        <taxon>NPAAA clade</taxon>
        <taxon>indigoferoid/millettioid clade</taxon>
        <taxon>Phaseoleae</taxon>
        <taxon>Canavalia</taxon>
    </lineage>
</organism>
<dbReference type="GO" id="GO:0003729">
    <property type="term" value="F:mRNA binding"/>
    <property type="evidence" value="ECO:0007669"/>
    <property type="project" value="TreeGrafter"/>
</dbReference>
<evidence type="ECO:0000313" key="5">
    <source>
        <dbReference type="Proteomes" id="UP001367508"/>
    </source>
</evidence>
<dbReference type="NCBIfam" id="TIGR00756">
    <property type="entry name" value="PPR"/>
    <property type="match status" value="4"/>
</dbReference>
<dbReference type="AlphaFoldDB" id="A0AAN9KMK1"/>
<sequence>MLSLKHVTKHRFRSKTLFSSVLHPHTYTILSQSSPSASTSSCPPSTSTPFFVTVNDVAASFKSWFRARHRSRDPLVCRIFEILSSSDDFSAALSSLSLPLTESFVLRVLRHGAANGDILSCLKFFDWAGRQPGFYHTRATFITVFHILSRANLMPLVLDFLYSFRKRVFAHRVRFNDILVVGYAIAGKPEVALQLFGKMRFHGLDLDCVGYHVLLSALVEHNYFNAFDVIVRHIRGRGYESHVTNVIIIKCLCRQGRLDEAEGFLNGLVCRGTELQGPEVSFLVTTLCESNRFERAVELVRQFGNSGLVPLEHAYGMWIRGLVQVGRVDEALEFFMQKKGSEGYFPATVRYNVLICRLLRENRLHQVYDLLMDMNESCIPPDVVTMNAVLCFFCKVGMADVALELYNSRSQFGLSLNHIAYKYLILTLCWDGSIKEAYSVLTSCVHQGYFPDRQAFATLANALCRESMIDEMKELLHLALERDFMPNASTYNKFISALCQAGRVEDSYLIHGELNNVAARVSYVMMITGFIKSNRGDIAARILVEMAEKGHKLTRPLCRAAICCLFDMDNPRARVFNLLEMLTHHRPHCQIYNHFIEASVHAMKPELAREVFELMQLNGVRPNLSSHVLMLKSYLKSRRISDALNYFNNLRCQGLAGGKLYKCLIFHLCKSNNIDIAVELLFDMLKVGLSPSSACFEDLVQKLCSLRRYHEAMHLVNVHEKMGRRLTSFLGNALLFHSLISPQIYDIFIHLRGVKEGEFSGNSKLSLIIGAFSGRLRVSHSIEDLEQLIAKCFTPDIFTYNLLLRKVANSDMDQAHELFDRICQRGYEPNCWTYDIMVRGFSNQGRKDVAKQWVEEMFRKGFYHRQ</sequence>
<dbReference type="Proteomes" id="UP001367508">
    <property type="component" value="Unassembled WGS sequence"/>
</dbReference>
<evidence type="ECO:0000256" key="2">
    <source>
        <dbReference type="ARBA" id="ARBA00022737"/>
    </source>
</evidence>